<dbReference type="KEGG" id="vg:63210002"/>
<dbReference type="GeneID" id="63210002"/>
<dbReference type="RefSeq" id="YP_010013408.1">
    <property type="nucleotide sequence ID" value="NC_053511.1"/>
</dbReference>
<dbReference type="EMBL" id="MN234187">
    <property type="protein sequence ID" value="QFG10289.1"/>
    <property type="molecule type" value="Genomic_DNA"/>
</dbReference>
<accession>A0A5J6TKK0</accession>
<dbReference type="Proteomes" id="UP000327317">
    <property type="component" value="Segment"/>
</dbReference>
<sequence>MAKPVGTVLHKTYPNGKFDVAVHTLKGWVIVDQHGSYSIPGEPATANGSSWIELEPAPLKVSGAA</sequence>
<evidence type="ECO:0000313" key="2">
    <source>
        <dbReference type="Proteomes" id="UP000327317"/>
    </source>
</evidence>
<proteinExistence type="predicted"/>
<keyword evidence="2" id="KW-1185">Reference proteome</keyword>
<gene>
    <name evidence="1" type="primary">60</name>
    <name evidence="1" type="ORF">SEA_DYOEDAFOS_60</name>
</gene>
<reference evidence="1 2" key="1">
    <citation type="submission" date="2019-07" db="EMBL/GenBank/DDBJ databases">
        <authorList>
            <person name="Stoner T.H."/>
            <person name="Garlena R.A."/>
            <person name="Russell D.A."/>
            <person name="Pope W.H."/>
            <person name="Jacobs-Sera D."/>
            <person name="Hatfull G.F."/>
        </authorList>
    </citation>
    <scope>NUCLEOTIDE SEQUENCE [LARGE SCALE GENOMIC DNA]</scope>
</reference>
<name>A0A5J6TKK0_9CAUD</name>
<protein>
    <submittedName>
        <fullName evidence="1">Uncharacterized protein</fullName>
    </submittedName>
</protein>
<evidence type="ECO:0000313" key="1">
    <source>
        <dbReference type="EMBL" id="QFG10289.1"/>
    </source>
</evidence>
<organism evidence="1 2">
    <name type="scientific">Mycobacterium phage DyoEdafos</name>
    <dbReference type="NCBI Taxonomy" id="2599860"/>
    <lineage>
        <taxon>Viruses</taxon>
        <taxon>Duplodnaviria</taxon>
        <taxon>Heunggongvirae</taxon>
        <taxon>Uroviricota</taxon>
        <taxon>Caudoviricetes</taxon>
        <taxon>Vilmaviridae</taxon>
        <taxon>Lclasvirinae</taxon>
        <taxon>Bromdenvirus</taxon>
        <taxon>Bromdenvirus dyoedafos</taxon>
    </lineage>
</organism>